<evidence type="ECO:0000313" key="1">
    <source>
        <dbReference type="EMBL" id="CAF4680598.1"/>
    </source>
</evidence>
<sequence>MNNPPPSVNSLLTSIKSTVELLIQFRGDSLTTKYGAIERLRLAILAILSHGLKQNINKIYSSVNILYLYKFSFRAQLSCAHFIGAHYSSA</sequence>
<comment type="caution">
    <text evidence="1">The sequence shown here is derived from an EMBL/GenBank/DDBJ whole genome shotgun (WGS) entry which is preliminary data.</text>
</comment>
<organism evidence="1 2">
    <name type="scientific">Rotaria socialis</name>
    <dbReference type="NCBI Taxonomy" id="392032"/>
    <lineage>
        <taxon>Eukaryota</taxon>
        <taxon>Metazoa</taxon>
        <taxon>Spiralia</taxon>
        <taxon>Gnathifera</taxon>
        <taxon>Rotifera</taxon>
        <taxon>Eurotatoria</taxon>
        <taxon>Bdelloidea</taxon>
        <taxon>Philodinida</taxon>
        <taxon>Philodinidae</taxon>
        <taxon>Rotaria</taxon>
    </lineage>
</organism>
<reference evidence="1" key="1">
    <citation type="submission" date="2021-02" db="EMBL/GenBank/DDBJ databases">
        <authorList>
            <person name="Nowell W R."/>
        </authorList>
    </citation>
    <scope>NUCLEOTIDE SEQUENCE</scope>
</reference>
<evidence type="ECO:0000313" key="2">
    <source>
        <dbReference type="Proteomes" id="UP000663848"/>
    </source>
</evidence>
<dbReference type="EMBL" id="CAJOBR010002420">
    <property type="protein sequence ID" value="CAF4680598.1"/>
    <property type="molecule type" value="Genomic_DNA"/>
</dbReference>
<protein>
    <submittedName>
        <fullName evidence="1">Uncharacterized protein</fullName>
    </submittedName>
</protein>
<proteinExistence type="predicted"/>
<accession>A0A821H7E6</accession>
<name>A0A821H7E6_9BILA</name>
<dbReference type="AlphaFoldDB" id="A0A821H7E6"/>
<dbReference type="Proteomes" id="UP000663848">
    <property type="component" value="Unassembled WGS sequence"/>
</dbReference>
<gene>
    <name evidence="1" type="ORF">QYT958_LOCUS16599</name>
</gene>